<accession>A0ABM6N4E6</accession>
<evidence type="ECO:0000313" key="2">
    <source>
        <dbReference type="Proteomes" id="UP000217258"/>
    </source>
</evidence>
<keyword evidence="2" id="KW-1185">Reference proteome</keyword>
<organism evidence="1 2">
    <name type="scientific">Pseudoalteromonas issachenkonii</name>
    <dbReference type="NCBI Taxonomy" id="152297"/>
    <lineage>
        <taxon>Bacteria</taxon>
        <taxon>Pseudomonadati</taxon>
        <taxon>Pseudomonadota</taxon>
        <taxon>Gammaproteobacteria</taxon>
        <taxon>Alteromonadales</taxon>
        <taxon>Pseudoalteromonadaceae</taxon>
        <taxon>Pseudoalteromonas</taxon>
    </lineage>
</organism>
<gene>
    <name evidence="1" type="ORF">PISS_a2292</name>
</gene>
<name>A0ABM6N4E6_9GAMM</name>
<proteinExistence type="predicted"/>
<dbReference type="EMBL" id="CP011030">
    <property type="protein sequence ID" value="ATC91124.1"/>
    <property type="molecule type" value="Genomic_DNA"/>
</dbReference>
<dbReference type="Proteomes" id="UP000217258">
    <property type="component" value="Chromosome I"/>
</dbReference>
<evidence type="ECO:0000313" key="1">
    <source>
        <dbReference type="EMBL" id="ATC91124.1"/>
    </source>
</evidence>
<protein>
    <submittedName>
        <fullName evidence="1">Uncharacterized protein</fullName>
    </submittedName>
</protein>
<sequence>MNKKFKGKLTIVALVTILSKKNTKRNLKNHLLKLIKINCLP</sequence>
<reference evidence="1 2" key="1">
    <citation type="submission" date="2015-06" db="EMBL/GenBank/DDBJ databases">
        <authorList>
            <person name="Xie B.-B."/>
            <person name="Rong J.-C."/>
            <person name="Qin Q.-L."/>
            <person name="Zhang Y.-Z."/>
        </authorList>
    </citation>
    <scope>NUCLEOTIDE SEQUENCE [LARGE SCALE GENOMIC DNA]</scope>
    <source>
        <strain evidence="1 2">KMM 3549</strain>
    </source>
</reference>